<keyword evidence="2" id="KW-0732">Signal</keyword>
<keyword evidence="1" id="KW-1133">Transmembrane helix</keyword>
<name>A0ABN9QF23_9DINO</name>
<dbReference type="Proteomes" id="UP001189429">
    <property type="component" value="Unassembled WGS sequence"/>
</dbReference>
<feature type="signal peptide" evidence="2">
    <location>
        <begin position="1"/>
        <end position="16"/>
    </location>
</feature>
<evidence type="ECO:0000256" key="2">
    <source>
        <dbReference type="SAM" id="SignalP"/>
    </source>
</evidence>
<gene>
    <name evidence="3" type="ORF">PCOR1329_LOCUS10730</name>
</gene>
<keyword evidence="1" id="KW-0812">Transmembrane</keyword>
<keyword evidence="1" id="KW-0472">Membrane</keyword>
<protein>
    <submittedName>
        <fullName evidence="3">Uncharacterized protein</fullName>
    </submittedName>
</protein>
<feature type="transmembrane region" description="Helical" evidence="1">
    <location>
        <begin position="93"/>
        <end position="116"/>
    </location>
</feature>
<reference evidence="3" key="1">
    <citation type="submission" date="2023-10" db="EMBL/GenBank/DDBJ databases">
        <authorList>
            <person name="Chen Y."/>
            <person name="Shah S."/>
            <person name="Dougan E. K."/>
            <person name="Thang M."/>
            <person name="Chan C."/>
        </authorList>
    </citation>
    <scope>NUCLEOTIDE SEQUENCE [LARGE SCALE GENOMIC DNA]</scope>
</reference>
<evidence type="ECO:0000256" key="1">
    <source>
        <dbReference type="SAM" id="Phobius"/>
    </source>
</evidence>
<organism evidence="3 4">
    <name type="scientific">Prorocentrum cordatum</name>
    <dbReference type="NCBI Taxonomy" id="2364126"/>
    <lineage>
        <taxon>Eukaryota</taxon>
        <taxon>Sar</taxon>
        <taxon>Alveolata</taxon>
        <taxon>Dinophyceae</taxon>
        <taxon>Prorocentrales</taxon>
        <taxon>Prorocentraceae</taxon>
        <taxon>Prorocentrum</taxon>
    </lineage>
</organism>
<comment type="caution">
    <text evidence="3">The sequence shown here is derived from an EMBL/GenBank/DDBJ whole genome shotgun (WGS) entry which is preliminary data.</text>
</comment>
<evidence type="ECO:0000313" key="3">
    <source>
        <dbReference type="EMBL" id="CAK0803627.1"/>
    </source>
</evidence>
<proteinExistence type="predicted"/>
<keyword evidence="4" id="KW-1185">Reference proteome</keyword>
<feature type="chain" id="PRO_5045904061" evidence="2">
    <location>
        <begin position="17"/>
        <end position="284"/>
    </location>
</feature>
<sequence>MPCLKVVITSTTIVAAVTVADNCSSLELERPRAILVIPVAARAGVARGGGFSERRGPLGRGPGPAERSTRADWLAMARCAAARRRRGALPRALLALMVVAGSAVGCAVTLTAWSGAALQPPTDAGRRALFRGAAAAVTSATVVAAVAPEEAARAYEDWNWEGLYVQIEPPMPNCRRVIKNLDPKNPELPDLVLEGVDGIEPNGQPGCEKTSKKTRWTASAVIQPTAATDPDELIADFTNIGGGKAVRGRVNRNAEIIVFEDGTRWRAISFSTKAKQKVLRFDQR</sequence>
<evidence type="ECO:0000313" key="4">
    <source>
        <dbReference type="Proteomes" id="UP001189429"/>
    </source>
</evidence>
<accession>A0ABN9QF23</accession>
<dbReference type="EMBL" id="CAUYUJ010003053">
    <property type="protein sequence ID" value="CAK0803627.1"/>
    <property type="molecule type" value="Genomic_DNA"/>
</dbReference>